<accession>A0A9W7KU02</accession>
<sequence length="252" mass="28349">MNSKEKQHVSDFNISLVDLGAFHGSMTEQFLKGCPEADRNFAKTLISEYVGKFVLREDHFTRHFYRAAADIHRAENNARSTDSNTRPYNQHFVPPPPIINLSSTTKGVSSATLLRAMKVVPIQDEKSTALSILNAPKASTFITSYKQDLDTENATTIAMDNIVQLYSKTDDDMIMSSLGLLTGMKIKGAIPFKNFWTTFSTQKFMRGFYNQKEGVIYALSSFTCRADHSRVHVRQRGAKRRDGDATITIVSY</sequence>
<name>A0A9W7KU02_9STRA</name>
<gene>
    <name evidence="1" type="ORF">TrLO_g12257</name>
</gene>
<evidence type="ECO:0000313" key="1">
    <source>
        <dbReference type="EMBL" id="GMI11613.1"/>
    </source>
</evidence>
<organism evidence="1 2">
    <name type="scientific">Triparma laevis f. longispina</name>
    <dbReference type="NCBI Taxonomy" id="1714387"/>
    <lineage>
        <taxon>Eukaryota</taxon>
        <taxon>Sar</taxon>
        <taxon>Stramenopiles</taxon>
        <taxon>Ochrophyta</taxon>
        <taxon>Bolidophyceae</taxon>
        <taxon>Parmales</taxon>
        <taxon>Triparmaceae</taxon>
        <taxon>Triparma</taxon>
    </lineage>
</organism>
<evidence type="ECO:0000313" key="2">
    <source>
        <dbReference type="Proteomes" id="UP001165122"/>
    </source>
</evidence>
<dbReference type="AlphaFoldDB" id="A0A9W7KU02"/>
<dbReference type="Proteomes" id="UP001165122">
    <property type="component" value="Unassembled WGS sequence"/>
</dbReference>
<protein>
    <submittedName>
        <fullName evidence="1">Uncharacterized protein</fullName>
    </submittedName>
</protein>
<keyword evidence="2" id="KW-1185">Reference proteome</keyword>
<dbReference type="EMBL" id="BRXW01000165">
    <property type="protein sequence ID" value="GMI11613.1"/>
    <property type="molecule type" value="Genomic_DNA"/>
</dbReference>
<comment type="caution">
    <text evidence="1">The sequence shown here is derived from an EMBL/GenBank/DDBJ whole genome shotgun (WGS) entry which is preliminary data.</text>
</comment>
<proteinExistence type="predicted"/>
<reference evidence="2" key="1">
    <citation type="journal article" date="2023" name="Commun. Biol.">
        <title>Genome analysis of Parmales, the sister group of diatoms, reveals the evolutionary specialization of diatoms from phago-mixotrophs to photoautotrophs.</title>
        <authorList>
            <person name="Ban H."/>
            <person name="Sato S."/>
            <person name="Yoshikawa S."/>
            <person name="Yamada K."/>
            <person name="Nakamura Y."/>
            <person name="Ichinomiya M."/>
            <person name="Sato N."/>
            <person name="Blanc-Mathieu R."/>
            <person name="Endo H."/>
            <person name="Kuwata A."/>
            <person name="Ogata H."/>
        </authorList>
    </citation>
    <scope>NUCLEOTIDE SEQUENCE [LARGE SCALE GENOMIC DNA]</scope>
    <source>
        <strain evidence="2">NIES 3700</strain>
    </source>
</reference>